<dbReference type="PROSITE" id="PS50111">
    <property type="entry name" value="CHEMOTAXIS_TRANSDUC_2"/>
    <property type="match status" value="1"/>
</dbReference>
<dbReference type="SMART" id="SM00086">
    <property type="entry name" value="PAC"/>
    <property type="match status" value="1"/>
</dbReference>
<dbReference type="Pfam" id="PF08447">
    <property type="entry name" value="PAS_3"/>
    <property type="match status" value="1"/>
</dbReference>
<feature type="region of interest" description="Disordered" evidence="4">
    <location>
        <begin position="334"/>
        <end position="358"/>
    </location>
</feature>
<gene>
    <name evidence="7" type="ORF">NS226_17205</name>
</gene>
<dbReference type="AlphaFoldDB" id="A0A175R6U5"/>
<dbReference type="InterPro" id="IPR000014">
    <property type="entry name" value="PAS"/>
</dbReference>
<dbReference type="InterPro" id="IPR051310">
    <property type="entry name" value="MCP_chemotaxis"/>
</dbReference>
<dbReference type="Gene3D" id="3.30.450.20">
    <property type="entry name" value="PAS domain"/>
    <property type="match status" value="1"/>
</dbReference>
<protein>
    <recommendedName>
        <fullName evidence="9">Chemotaxis protein</fullName>
    </recommendedName>
</protein>
<dbReference type="GO" id="GO:0004888">
    <property type="term" value="F:transmembrane signaling receptor activity"/>
    <property type="evidence" value="ECO:0007669"/>
    <property type="project" value="InterPro"/>
</dbReference>
<dbReference type="InterPro" id="IPR004089">
    <property type="entry name" value="MCPsignal_dom"/>
</dbReference>
<name>A0A175R6U5_9HYPH</name>
<dbReference type="InterPro" id="IPR013655">
    <property type="entry name" value="PAS_fold_3"/>
</dbReference>
<feature type="domain" description="PAC" evidence="6">
    <location>
        <begin position="109"/>
        <end position="161"/>
    </location>
</feature>
<feature type="domain" description="Methyl-accepting transducer" evidence="5">
    <location>
        <begin position="156"/>
        <end position="358"/>
    </location>
</feature>
<keyword evidence="3" id="KW-0807">Transducer</keyword>
<dbReference type="PRINTS" id="PR00260">
    <property type="entry name" value="CHEMTRNSDUCR"/>
</dbReference>
<reference evidence="7 8" key="1">
    <citation type="journal article" date="2016" name="Front. Microbiol.">
        <title>Genomic Resource of Rice Seed Associated Bacteria.</title>
        <authorList>
            <person name="Midha S."/>
            <person name="Bansal K."/>
            <person name="Sharma S."/>
            <person name="Kumar N."/>
            <person name="Patil P.P."/>
            <person name="Chaudhry V."/>
            <person name="Patil P.B."/>
        </authorList>
    </citation>
    <scope>NUCLEOTIDE SEQUENCE [LARGE SCALE GENOMIC DNA]</scope>
    <source>
        <strain evidence="7 8">NS226</strain>
    </source>
</reference>
<evidence type="ECO:0000259" key="6">
    <source>
        <dbReference type="PROSITE" id="PS50113"/>
    </source>
</evidence>
<keyword evidence="1" id="KW-0145">Chemotaxis</keyword>
<dbReference type="GO" id="GO:0005886">
    <property type="term" value="C:plasma membrane"/>
    <property type="evidence" value="ECO:0007669"/>
    <property type="project" value="TreeGrafter"/>
</dbReference>
<dbReference type="Proteomes" id="UP000078272">
    <property type="component" value="Unassembled WGS sequence"/>
</dbReference>
<dbReference type="InterPro" id="IPR001610">
    <property type="entry name" value="PAC"/>
</dbReference>
<evidence type="ECO:0000256" key="3">
    <source>
        <dbReference type="PROSITE-ProRule" id="PRU00284"/>
    </source>
</evidence>
<evidence type="ECO:0000256" key="1">
    <source>
        <dbReference type="ARBA" id="ARBA00022500"/>
    </source>
</evidence>
<dbReference type="SUPFAM" id="SSF55785">
    <property type="entry name" value="PYP-like sensor domain (PAS domain)"/>
    <property type="match status" value="1"/>
</dbReference>
<dbReference type="PATRIC" id="fig|401562.3.peg.3372"/>
<dbReference type="InterPro" id="IPR000700">
    <property type="entry name" value="PAS-assoc_C"/>
</dbReference>
<comment type="similarity">
    <text evidence="2">Belongs to the methyl-accepting chemotaxis (MCP) protein family.</text>
</comment>
<dbReference type="SUPFAM" id="SSF58104">
    <property type="entry name" value="Methyl-accepting chemotaxis protein (MCP) signaling domain"/>
    <property type="match status" value="1"/>
</dbReference>
<accession>A0A175R6U5</accession>
<evidence type="ECO:0000259" key="5">
    <source>
        <dbReference type="PROSITE" id="PS50111"/>
    </source>
</evidence>
<dbReference type="PANTHER" id="PTHR43531">
    <property type="entry name" value="PROTEIN ICFG"/>
    <property type="match status" value="1"/>
</dbReference>
<comment type="caution">
    <text evidence="7">The sequence shown here is derived from an EMBL/GenBank/DDBJ whole genome shotgun (WGS) entry which is preliminary data.</text>
</comment>
<dbReference type="CDD" id="cd00130">
    <property type="entry name" value="PAS"/>
    <property type="match status" value="1"/>
</dbReference>
<dbReference type="GO" id="GO:0007165">
    <property type="term" value="P:signal transduction"/>
    <property type="evidence" value="ECO:0007669"/>
    <property type="project" value="UniProtKB-KW"/>
</dbReference>
<proteinExistence type="inferred from homology"/>
<dbReference type="InterPro" id="IPR035965">
    <property type="entry name" value="PAS-like_dom_sf"/>
</dbReference>
<dbReference type="InterPro" id="IPR004090">
    <property type="entry name" value="Chemotax_Me-accpt_rcpt"/>
</dbReference>
<evidence type="ECO:0008006" key="9">
    <source>
        <dbReference type="Google" id="ProtNLM"/>
    </source>
</evidence>
<dbReference type="Gene3D" id="1.10.287.950">
    <property type="entry name" value="Methyl-accepting chemotaxis protein"/>
    <property type="match status" value="1"/>
</dbReference>
<dbReference type="Pfam" id="PF00015">
    <property type="entry name" value="MCPsignal"/>
    <property type="match status" value="1"/>
</dbReference>
<dbReference type="SMART" id="SM00283">
    <property type="entry name" value="MA"/>
    <property type="match status" value="1"/>
</dbReference>
<dbReference type="PROSITE" id="PS50113">
    <property type="entry name" value="PAC"/>
    <property type="match status" value="1"/>
</dbReference>
<dbReference type="EMBL" id="LDPZ01000041">
    <property type="protein sequence ID" value="KTQ88773.1"/>
    <property type="molecule type" value="Genomic_DNA"/>
</dbReference>
<evidence type="ECO:0000313" key="7">
    <source>
        <dbReference type="EMBL" id="KTQ88773.1"/>
    </source>
</evidence>
<evidence type="ECO:0000256" key="2">
    <source>
        <dbReference type="ARBA" id="ARBA00029447"/>
    </source>
</evidence>
<evidence type="ECO:0000256" key="4">
    <source>
        <dbReference type="SAM" id="MobiDB-lite"/>
    </source>
</evidence>
<organism evidence="7 8">
    <name type="scientific">Aureimonas ureilytica</name>
    <dbReference type="NCBI Taxonomy" id="401562"/>
    <lineage>
        <taxon>Bacteria</taxon>
        <taxon>Pseudomonadati</taxon>
        <taxon>Pseudomonadota</taxon>
        <taxon>Alphaproteobacteria</taxon>
        <taxon>Hyphomicrobiales</taxon>
        <taxon>Aurantimonadaceae</taxon>
        <taxon>Aureimonas</taxon>
    </lineage>
</organism>
<dbReference type="GO" id="GO:0006935">
    <property type="term" value="P:chemotaxis"/>
    <property type="evidence" value="ECO:0007669"/>
    <property type="project" value="UniProtKB-KW"/>
</dbReference>
<sequence length="358" mass="38972">MIVVFGSVSKASLKGEVLRLKAIEQRMIVLDERSGIGLWDCIIVNGDAAHPGSQWYYSPELRRMLGYQTEAEFPNVMETWTSRVHPDDVDYAGREFGGFLADKEGNKRLDFTVRMRRKDGSFQWCHSTGGAERDASGTVLRISGALRDVHGQRSLMEELETSRAAQVQATSSASAAMEEMAANISQNASNASQTETVAAHASKNAELTRASVTEAIASMRLIAEKIRVVQEIARQTDLLALNAAIEAARAGQHGKGFAVVASEVRKLAERSQIAAGEIGKLSVSTVRLSEEAGEMLKELMPDIQKTAELVREISSACREQDVGAQQINEALHKLNGDGSTLSSDHDRDHRSSVFRSAA</sequence>
<evidence type="ECO:0000313" key="8">
    <source>
        <dbReference type="Proteomes" id="UP000078272"/>
    </source>
</evidence>
<dbReference type="PANTHER" id="PTHR43531:SF11">
    <property type="entry name" value="METHYL-ACCEPTING CHEMOTAXIS PROTEIN 3"/>
    <property type="match status" value="1"/>
</dbReference>